<keyword evidence="5" id="KW-0812">Transmembrane</keyword>
<organism evidence="6 7">
    <name type="scientific">Wuchereria bancrofti</name>
    <dbReference type="NCBI Taxonomy" id="6293"/>
    <lineage>
        <taxon>Eukaryota</taxon>
        <taxon>Metazoa</taxon>
        <taxon>Ecdysozoa</taxon>
        <taxon>Nematoda</taxon>
        <taxon>Chromadorea</taxon>
        <taxon>Rhabditida</taxon>
        <taxon>Spirurina</taxon>
        <taxon>Spiruromorpha</taxon>
        <taxon>Filarioidea</taxon>
        <taxon>Onchocercidae</taxon>
        <taxon>Wuchereria</taxon>
    </lineage>
</organism>
<evidence type="ECO:0000256" key="5">
    <source>
        <dbReference type="SAM" id="Phobius"/>
    </source>
</evidence>
<keyword evidence="5" id="KW-1133">Transmembrane helix</keyword>
<feature type="transmembrane region" description="Helical" evidence="5">
    <location>
        <begin position="12"/>
        <end position="34"/>
    </location>
</feature>
<dbReference type="PANTHER" id="PTHR31430">
    <property type="entry name" value="PROTEIN CBG22332-RELATED"/>
    <property type="match status" value="1"/>
</dbReference>
<dbReference type="AlphaFoldDB" id="A0A3P7E891"/>
<dbReference type="EMBL" id="UYWW01012153">
    <property type="protein sequence ID" value="VDM18920.1"/>
    <property type="molecule type" value="Genomic_DNA"/>
</dbReference>
<evidence type="ECO:0000313" key="6">
    <source>
        <dbReference type="EMBL" id="VDM18920.1"/>
    </source>
</evidence>
<gene>
    <name evidence="6" type="ORF">WBA_LOCUS10203</name>
</gene>
<evidence type="ECO:0008006" key="8">
    <source>
        <dbReference type="Google" id="ProtNLM"/>
    </source>
</evidence>
<dbReference type="PANTHER" id="PTHR31430:SF2">
    <property type="entry name" value="ZF-RING_14 DOMAIN-CONTAINING PROTEIN"/>
    <property type="match status" value="1"/>
</dbReference>
<evidence type="ECO:0000313" key="7">
    <source>
        <dbReference type="Proteomes" id="UP000270924"/>
    </source>
</evidence>
<keyword evidence="2" id="KW-0863">Zinc-finger</keyword>
<sequence>MSGSCEVSLLNSALLALLSVIGTFVLLVRFGCVFKRKGAHIDKTRKMRQESVILHADKDMEGLVESRPNQTKVEENMDRELIKLIESTQNSEKNLISRRKASTKKGKEATNDKEGGDGKLYVNKRKEHQILIQETTPELKQLKTQSTQLDDLKDSKTNSQMRTLGALFRKCQNDVGKRCKNNNSEEIRESVERNQSREEEPSTLVGVASIDRDDAPSAITSVRTNLISKRRGLSKGIHTKWKSVKKNHMMSRFLPPAMKSHLCCIDSYDLRLSNESDGSVLVDLLLITLNLRQLYTYTVTWHDLQQFKQSNSTDDVRLTTVSPQFSFMSVSPKQDMSLADMNICKRIQPSNAPSSQIRECHCDGPCGKMKPVGEMHIMGLCDHYICRDCLEKAPAVETAGGFGCPNASCYQTDLMYTNGHRRPHKIQEIISMPSHRTATTDKSDQSIVPTVLKSRPCLRLVEVRLTAFIPLRNSEKVFRQQQIIEIYGDYTMLQTLNILKEYERLSSLDIANHVYYCPSGLIDERSFWKHIREDDLLMPITNFGQEDQRIDIIFDYTVR</sequence>
<dbReference type="OrthoDB" id="5809955at2759"/>
<keyword evidence="3" id="KW-0862">Zinc</keyword>
<keyword evidence="7" id="KW-1185">Reference proteome</keyword>
<dbReference type="Proteomes" id="UP000270924">
    <property type="component" value="Unassembled WGS sequence"/>
</dbReference>
<dbReference type="InterPro" id="IPR017907">
    <property type="entry name" value="Znf_RING_CS"/>
</dbReference>
<protein>
    <recommendedName>
        <fullName evidence="8">RING-type domain-containing protein</fullName>
    </recommendedName>
</protein>
<keyword evidence="1" id="KW-0479">Metal-binding</keyword>
<accession>A0A3P7E891</accession>
<reference evidence="6 7" key="1">
    <citation type="submission" date="2018-11" db="EMBL/GenBank/DDBJ databases">
        <authorList>
            <consortium name="Pathogen Informatics"/>
        </authorList>
    </citation>
    <scope>NUCLEOTIDE SEQUENCE [LARGE SCALE GENOMIC DNA]</scope>
</reference>
<evidence type="ECO:0000256" key="2">
    <source>
        <dbReference type="ARBA" id="ARBA00022771"/>
    </source>
</evidence>
<evidence type="ECO:0000256" key="1">
    <source>
        <dbReference type="ARBA" id="ARBA00022723"/>
    </source>
</evidence>
<evidence type="ECO:0000256" key="3">
    <source>
        <dbReference type="ARBA" id="ARBA00022833"/>
    </source>
</evidence>
<dbReference type="GO" id="GO:0008270">
    <property type="term" value="F:zinc ion binding"/>
    <property type="evidence" value="ECO:0007669"/>
    <property type="project" value="UniProtKB-KW"/>
</dbReference>
<proteinExistence type="predicted"/>
<keyword evidence="5" id="KW-0472">Membrane</keyword>
<feature type="compositionally biased region" description="Basic and acidic residues" evidence="4">
    <location>
        <begin position="105"/>
        <end position="117"/>
    </location>
</feature>
<evidence type="ECO:0000256" key="4">
    <source>
        <dbReference type="SAM" id="MobiDB-lite"/>
    </source>
</evidence>
<dbReference type="PROSITE" id="PS00518">
    <property type="entry name" value="ZF_RING_1"/>
    <property type="match status" value="1"/>
</dbReference>
<dbReference type="InParanoid" id="A0A3P7E891"/>
<name>A0A3P7E891_WUCBA</name>
<feature type="region of interest" description="Disordered" evidence="4">
    <location>
        <begin position="93"/>
        <end position="119"/>
    </location>
</feature>